<proteinExistence type="predicted"/>
<keyword evidence="1" id="KW-1133">Transmembrane helix</keyword>
<feature type="non-terminal residue" evidence="2">
    <location>
        <position position="244"/>
    </location>
</feature>
<dbReference type="EMBL" id="VGIY01000464">
    <property type="protein sequence ID" value="MBM3318731.1"/>
    <property type="molecule type" value="Genomic_DNA"/>
</dbReference>
<feature type="transmembrane region" description="Helical" evidence="1">
    <location>
        <begin position="12"/>
        <end position="35"/>
    </location>
</feature>
<organism evidence="2 3">
    <name type="scientific">Eiseniibacteriota bacterium</name>
    <dbReference type="NCBI Taxonomy" id="2212470"/>
    <lineage>
        <taxon>Bacteria</taxon>
        <taxon>Candidatus Eiseniibacteriota</taxon>
    </lineage>
</organism>
<keyword evidence="1" id="KW-0472">Membrane</keyword>
<accession>A0A937XE20</accession>
<dbReference type="AlphaFoldDB" id="A0A937XE20"/>
<evidence type="ECO:0000256" key="1">
    <source>
        <dbReference type="SAM" id="Phobius"/>
    </source>
</evidence>
<sequence>MGHVERRKRETLVQFLWHAGDAAAIGAAFLLGYWLRFHSPLVGRLWGLAGGIPPLRHYAIAAGASVVVWILVFHGFRLYRLRPRWEGRAVTDLLRASLLGMALTAGIAFFYRDVTLSRIAVPLIWILAIPLLHSGRIAVLALVGRIARGRPTRFVVVGRTPQGRRVAQALAAGRGLPHVAVGIVAGPGEPETMIDDDPYPLLGRYDEIGRIAREQAIDRVIVALPLAGQEALIEILRQSSGLAA</sequence>
<dbReference type="Gene3D" id="3.40.50.720">
    <property type="entry name" value="NAD(P)-binding Rossmann-like Domain"/>
    <property type="match status" value="1"/>
</dbReference>
<comment type="caution">
    <text evidence="2">The sequence shown here is derived from an EMBL/GenBank/DDBJ whole genome shotgun (WGS) entry which is preliminary data.</text>
</comment>
<dbReference type="Pfam" id="PF13727">
    <property type="entry name" value="CoA_binding_3"/>
    <property type="match status" value="1"/>
</dbReference>
<reference evidence="2" key="1">
    <citation type="submission" date="2019-03" db="EMBL/GenBank/DDBJ databases">
        <title>Lake Tanganyika Metagenome-Assembled Genomes (MAGs).</title>
        <authorList>
            <person name="Tran P."/>
        </authorList>
    </citation>
    <scope>NUCLEOTIDE SEQUENCE</scope>
    <source>
        <strain evidence="2">M_DeepCast_400m_m2_100</strain>
    </source>
</reference>
<keyword evidence="1" id="KW-0812">Transmembrane</keyword>
<evidence type="ECO:0000313" key="2">
    <source>
        <dbReference type="EMBL" id="MBM3318731.1"/>
    </source>
</evidence>
<name>A0A937XE20_UNCEI</name>
<evidence type="ECO:0000313" key="3">
    <source>
        <dbReference type="Proteomes" id="UP000748308"/>
    </source>
</evidence>
<gene>
    <name evidence="2" type="ORF">FJY75_12845</name>
</gene>
<feature type="transmembrane region" description="Helical" evidence="1">
    <location>
        <begin position="55"/>
        <end position="73"/>
    </location>
</feature>
<evidence type="ECO:0008006" key="4">
    <source>
        <dbReference type="Google" id="ProtNLM"/>
    </source>
</evidence>
<protein>
    <recommendedName>
        <fullName evidence="4">Undecaprenyl-phosphate glucose phosphotransferase</fullName>
    </recommendedName>
</protein>
<feature type="transmembrane region" description="Helical" evidence="1">
    <location>
        <begin position="93"/>
        <end position="111"/>
    </location>
</feature>
<feature type="transmembrane region" description="Helical" evidence="1">
    <location>
        <begin position="123"/>
        <end position="143"/>
    </location>
</feature>
<dbReference type="Proteomes" id="UP000748308">
    <property type="component" value="Unassembled WGS sequence"/>
</dbReference>